<accession>A0A2P7QRP9</accession>
<reference evidence="1 2" key="1">
    <citation type="submission" date="2018-03" db="EMBL/GenBank/DDBJ databases">
        <title>The draft genome of Sphingosinicella sp. GL-C-18.</title>
        <authorList>
            <person name="Liu L."/>
            <person name="Li L."/>
            <person name="Liang L."/>
            <person name="Zhang X."/>
            <person name="Wang T."/>
        </authorList>
    </citation>
    <scope>NUCLEOTIDE SEQUENCE [LARGE SCALE GENOMIC DNA]</scope>
    <source>
        <strain evidence="1 2">GL-C-18</strain>
    </source>
</reference>
<name>A0A2P7QRP9_9SPHN</name>
<evidence type="ECO:0000313" key="2">
    <source>
        <dbReference type="Proteomes" id="UP000241167"/>
    </source>
</evidence>
<comment type="caution">
    <text evidence="1">The sequence shown here is derived from an EMBL/GenBank/DDBJ whole genome shotgun (WGS) entry which is preliminary data.</text>
</comment>
<protein>
    <submittedName>
        <fullName evidence="1">Uncharacterized protein</fullName>
    </submittedName>
</protein>
<sequence>MLFGGAPPALSRTLTLAIGVCGSSDVRALHVPIRDDDPPSGPPDCHAAAAVIAGKKKRA</sequence>
<keyword evidence="2" id="KW-1185">Reference proteome</keyword>
<organism evidence="1 2">
    <name type="scientific">Allosphingosinicella deserti</name>
    <dbReference type="NCBI Taxonomy" id="2116704"/>
    <lineage>
        <taxon>Bacteria</taxon>
        <taxon>Pseudomonadati</taxon>
        <taxon>Pseudomonadota</taxon>
        <taxon>Alphaproteobacteria</taxon>
        <taxon>Sphingomonadales</taxon>
        <taxon>Sphingomonadaceae</taxon>
        <taxon>Allosphingosinicella</taxon>
    </lineage>
</organism>
<dbReference type="AlphaFoldDB" id="A0A2P7QRP9"/>
<evidence type="ECO:0000313" key="1">
    <source>
        <dbReference type="EMBL" id="PSJ40629.1"/>
    </source>
</evidence>
<gene>
    <name evidence="1" type="ORF">C7I55_09920</name>
</gene>
<proteinExistence type="predicted"/>
<dbReference type="EMBL" id="PXYI01000003">
    <property type="protein sequence ID" value="PSJ40629.1"/>
    <property type="molecule type" value="Genomic_DNA"/>
</dbReference>
<dbReference type="Proteomes" id="UP000241167">
    <property type="component" value="Unassembled WGS sequence"/>
</dbReference>